<dbReference type="InterPro" id="IPR022398">
    <property type="entry name" value="Peptidase_S8_His-AS"/>
</dbReference>
<dbReference type="Gene3D" id="3.50.30.30">
    <property type="match status" value="1"/>
</dbReference>
<keyword evidence="3 10" id="KW-0732">Signal</keyword>
<evidence type="ECO:0000256" key="5">
    <source>
        <dbReference type="ARBA" id="ARBA00022825"/>
    </source>
</evidence>
<dbReference type="InterPro" id="IPR023827">
    <property type="entry name" value="Peptidase_S8_Asp-AS"/>
</dbReference>
<dbReference type="GO" id="GO:0006508">
    <property type="term" value="P:proteolysis"/>
    <property type="evidence" value="ECO:0007669"/>
    <property type="project" value="UniProtKB-KW"/>
</dbReference>
<dbReference type="PROSITE" id="PS51892">
    <property type="entry name" value="SUBTILASE"/>
    <property type="match status" value="1"/>
</dbReference>
<keyword evidence="4 7" id="KW-0378">Hydrolase</keyword>
<feature type="chain" id="PRO_5034712644" description="Minor extracellular protease vpr" evidence="10">
    <location>
        <begin position="16"/>
        <end position="910"/>
    </location>
</feature>
<dbReference type="InterPro" id="IPR023828">
    <property type="entry name" value="Peptidase_S8_Ser-AS"/>
</dbReference>
<evidence type="ECO:0008006" key="15">
    <source>
        <dbReference type="Google" id="ProtNLM"/>
    </source>
</evidence>
<evidence type="ECO:0000256" key="2">
    <source>
        <dbReference type="ARBA" id="ARBA00022670"/>
    </source>
</evidence>
<evidence type="ECO:0000256" key="10">
    <source>
        <dbReference type="SAM" id="SignalP"/>
    </source>
</evidence>
<feature type="domain" description="Peptidase S8/S53" evidence="11">
    <location>
        <begin position="147"/>
        <end position="568"/>
    </location>
</feature>
<dbReference type="InterPro" id="IPR036852">
    <property type="entry name" value="Peptidase_S8/S53_dom_sf"/>
</dbReference>
<dbReference type="PRINTS" id="PR00723">
    <property type="entry name" value="SUBTILISIN"/>
</dbReference>
<keyword evidence="2 7" id="KW-0645">Protease</keyword>
<evidence type="ECO:0000256" key="6">
    <source>
        <dbReference type="PIRSR" id="PIRSR615500-1"/>
    </source>
</evidence>
<comment type="similarity">
    <text evidence="1 7 8">Belongs to the peptidase S8 family.</text>
</comment>
<evidence type="ECO:0000259" key="11">
    <source>
        <dbReference type="Pfam" id="PF00082"/>
    </source>
</evidence>
<evidence type="ECO:0000259" key="12">
    <source>
        <dbReference type="Pfam" id="PF06280"/>
    </source>
</evidence>
<name>A0A8H3DVN3_9AGAM</name>
<dbReference type="Proteomes" id="UP000663827">
    <property type="component" value="Unassembled WGS sequence"/>
</dbReference>
<comment type="caution">
    <text evidence="13">The sequence shown here is derived from an EMBL/GenBank/DDBJ whole genome shotgun (WGS) entry which is preliminary data.</text>
</comment>
<dbReference type="GO" id="GO:0005615">
    <property type="term" value="C:extracellular space"/>
    <property type="evidence" value="ECO:0007669"/>
    <property type="project" value="TreeGrafter"/>
</dbReference>
<evidence type="ECO:0000256" key="4">
    <source>
        <dbReference type="ARBA" id="ARBA00022801"/>
    </source>
</evidence>
<feature type="domain" description="C5a peptidase/Subtilisin-like protease SBT2-like Fn3-like" evidence="12">
    <location>
        <begin position="597"/>
        <end position="700"/>
    </location>
</feature>
<dbReference type="Pfam" id="PF06280">
    <property type="entry name" value="fn3_5"/>
    <property type="match status" value="1"/>
</dbReference>
<dbReference type="AlphaFoldDB" id="A0A8H3DVN3"/>
<evidence type="ECO:0000256" key="7">
    <source>
        <dbReference type="PROSITE-ProRule" id="PRU01240"/>
    </source>
</evidence>
<evidence type="ECO:0000313" key="13">
    <source>
        <dbReference type="EMBL" id="CAE7119808.1"/>
    </source>
</evidence>
<dbReference type="InterPro" id="IPR000209">
    <property type="entry name" value="Peptidase_S8/S53_dom"/>
</dbReference>
<dbReference type="InterPro" id="IPR034187">
    <property type="entry name" value="Peptidases_S8_5"/>
</dbReference>
<dbReference type="PANTHER" id="PTHR43806">
    <property type="entry name" value="PEPTIDASE S8"/>
    <property type="match status" value="1"/>
</dbReference>
<gene>
    <name evidence="13" type="ORF">RDB_LOCUS55096</name>
</gene>
<dbReference type="InterPro" id="IPR015500">
    <property type="entry name" value="Peptidase_S8_subtilisin-rel"/>
</dbReference>
<evidence type="ECO:0000256" key="3">
    <source>
        <dbReference type="ARBA" id="ARBA00022729"/>
    </source>
</evidence>
<feature type="region of interest" description="Disordered" evidence="9">
    <location>
        <begin position="104"/>
        <end position="127"/>
    </location>
</feature>
<feature type="compositionally biased region" description="Polar residues" evidence="9">
    <location>
        <begin position="118"/>
        <end position="127"/>
    </location>
</feature>
<dbReference type="GO" id="GO:0004252">
    <property type="term" value="F:serine-type endopeptidase activity"/>
    <property type="evidence" value="ECO:0007669"/>
    <property type="project" value="UniProtKB-UniRule"/>
</dbReference>
<dbReference type="PROSITE" id="PS00136">
    <property type="entry name" value="SUBTILASE_ASP"/>
    <property type="match status" value="1"/>
</dbReference>
<evidence type="ECO:0000256" key="9">
    <source>
        <dbReference type="SAM" id="MobiDB-lite"/>
    </source>
</evidence>
<reference evidence="13" key="1">
    <citation type="submission" date="2021-01" db="EMBL/GenBank/DDBJ databases">
        <authorList>
            <person name="Kaushik A."/>
        </authorList>
    </citation>
    <scope>NUCLEOTIDE SEQUENCE</scope>
    <source>
        <strain evidence="13">AG5</strain>
    </source>
</reference>
<feature type="active site" description="Charge relay system" evidence="6 7">
    <location>
        <position position="156"/>
    </location>
</feature>
<feature type="active site" description="Charge relay system" evidence="6 7">
    <location>
        <position position="209"/>
    </location>
</feature>
<accession>A0A8H3DVN3</accession>
<dbReference type="Pfam" id="PF00082">
    <property type="entry name" value="Peptidase_S8"/>
    <property type="match status" value="1"/>
</dbReference>
<dbReference type="PANTHER" id="PTHR43806:SF66">
    <property type="entry name" value="SERIN ENDOPEPTIDASE"/>
    <property type="match status" value="1"/>
</dbReference>
<dbReference type="PROSITE" id="PS00138">
    <property type="entry name" value="SUBTILASE_SER"/>
    <property type="match status" value="1"/>
</dbReference>
<dbReference type="SUPFAM" id="SSF52743">
    <property type="entry name" value="Subtilisin-like"/>
    <property type="match status" value="1"/>
</dbReference>
<dbReference type="CDD" id="cd07489">
    <property type="entry name" value="Peptidases_S8_5"/>
    <property type="match status" value="1"/>
</dbReference>
<evidence type="ECO:0000313" key="14">
    <source>
        <dbReference type="Proteomes" id="UP000663827"/>
    </source>
</evidence>
<proteinExistence type="inferred from homology"/>
<dbReference type="GO" id="GO:0016020">
    <property type="term" value="C:membrane"/>
    <property type="evidence" value="ECO:0007669"/>
    <property type="project" value="InterPro"/>
</dbReference>
<evidence type="ECO:0000256" key="8">
    <source>
        <dbReference type="RuleBase" id="RU003355"/>
    </source>
</evidence>
<dbReference type="InterPro" id="IPR050131">
    <property type="entry name" value="Peptidase_S8_subtilisin-like"/>
</dbReference>
<keyword evidence="5 7" id="KW-0720">Serine protease</keyword>
<dbReference type="InterPro" id="IPR010435">
    <property type="entry name" value="C5a/SBT2-like_Fn3"/>
</dbReference>
<dbReference type="EMBL" id="CAJNJQ010001103">
    <property type="protein sequence ID" value="CAE7119808.1"/>
    <property type="molecule type" value="Genomic_DNA"/>
</dbReference>
<feature type="signal peptide" evidence="10">
    <location>
        <begin position="1"/>
        <end position="15"/>
    </location>
</feature>
<dbReference type="PROSITE" id="PS00137">
    <property type="entry name" value="SUBTILASE_HIS"/>
    <property type="match status" value="1"/>
</dbReference>
<feature type="active site" description="Charge relay system" evidence="6 7">
    <location>
        <position position="520"/>
    </location>
</feature>
<sequence>MRLLTILTAVQLISATFIEPFLDARTVPNSYIVELSPNNHFKRGFISPHEALYHDLRRRGATWEVTKEYSEDLFTGAAIKLASSSDLAKLAEVNGVLSITPNYAHSSPWPSPQERTKSNSGGTTPHDTLSIHTMTGVDKLHAEGYFGKGIKIGIIDTGIDYTHPALGAGFGPGHKIIGGYDFVGDNYTGMPGGPPPVPDDDPLDQCYGHGTHVAGIIGANPDNIWNISGVAYESEINAYRVFGCTGEVLDDVLIDALCRAYKDGNDVIMLSLGGAGGWAQSVSGVVASRIAKKGRVVTFASGNDGRFGPWNAGTPGTALDVISVASVDNTVRYVQNAVASNGRKIAYNYGSIKRFPVPAGHDLPVYATSHDPTTTNDACNPLPNNMPNLSKYLVLIRSGTCNVTTQLNNAAAKGGRYFFIYDNMNRPLSSIRPGNYSASLITQADGLFLLQHAIPNHYTVSFPNETLLVPNPTGGLVSIFSSYGPSYDMYLKPALAAPGGFILSTLPVALGSWDVKSGTSMATPFVAGSAALLLQIKGKNADVARAAQSIFQNSAVPVRNVTDNPLLDTASHQGAGLINVYNAVKNTGSLLPAEILLNDTANFRGVHRLKLNNGGSKPVTYSFAHVPAGTAITVAGIEVIPEPVPLSGVSATVEINPSQITVPAGSTLNVIVTIAPPVGLEPTTFPVYTGYIRAIGSDNTILQSTYIGVAAVLKDAKVLDDTDAHFGVKLPVLMDGKGAPVSPNETATYTMKGNNNPIVIYRLVQGTPLLQLDLMDSKANISTSRRRSRYPDDNLVTRSEALSNSYSTLFDHSRRNWLSAETSKPEGGSFAGVRSLGVLYREAYLPRNTAANSSEEGGYTAFRTNRFANGTHIPNGSYRILLRALKITGDPKVEGDFEVWFSPTLVVKRV</sequence>
<dbReference type="Gene3D" id="3.40.50.200">
    <property type="entry name" value="Peptidase S8/S53 domain"/>
    <property type="match status" value="1"/>
</dbReference>
<organism evidence="13 14">
    <name type="scientific">Rhizoctonia solani</name>
    <dbReference type="NCBI Taxonomy" id="456999"/>
    <lineage>
        <taxon>Eukaryota</taxon>
        <taxon>Fungi</taxon>
        <taxon>Dikarya</taxon>
        <taxon>Basidiomycota</taxon>
        <taxon>Agaricomycotina</taxon>
        <taxon>Agaricomycetes</taxon>
        <taxon>Cantharellales</taxon>
        <taxon>Ceratobasidiaceae</taxon>
        <taxon>Rhizoctonia</taxon>
    </lineage>
</organism>
<evidence type="ECO:0000256" key="1">
    <source>
        <dbReference type="ARBA" id="ARBA00011073"/>
    </source>
</evidence>
<protein>
    <recommendedName>
        <fullName evidence="15">Minor extracellular protease vpr</fullName>
    </recommendedName>
</protein>